<dbReference type="EMBL" id="SJOL01005342">
    <property type="protein sequence ID" value="TGZ70472.1"/>
    <property type="molecule type" value="Genomic_DNA"/>
</dbReference>
<comment type="caution">
    <text evidence="2">The sequence shown here is derived from an EMBL/GenBank/DDBJ whole genome shotgun (WGS) entry which is preliminary data.</text>
</comment>
<name>A0A4S2M2K9_OPIFE</name>
<evidence type="ECO:0000313" key="2">
    <source>
        <dbReference type="EMBL" id="TGZ70472.1"/>
    </source>
</evidence>
<sequence>MSEDSDNGAVLHPCETDLNEQAQEKTGIRKPVVVLLFPQKPDCLDCGFAFFYAYPKCNIRLGGSESTTQSSQISDDSTAPIIGSCVFEMNETSE</sequence>
<accession>A0A4S2M2K9</accession>
<protein>
    <submittedName>
        <fullName evidence="2">Uncharacterized protein</fullName>
    </submittedName>
</protein>
<gene>
    <name evidence="2" type="ORF">CRM22_003177</name>
</gene>
<dbReference type="AlphaFoldDB" id="A0A4S2M2K9"/>
<dbReference type="Proteomes" id="UP000308267">
    <property type="component" value="Unassembled WGS sequence"/>
</dbReference>
<proteinExistence type="predicted"/>
<evidence type="ECO:0000313" key="3">
    <source>
        <dbReference type="Proteomes" id="UP000308267"/>
    </source>
</evidence>
<evidence type="ECO:0000256" key="1">
    <source>
        <dbReference type="SAM" id="MobiDB-lite"/>
    </source>
</evidence>
<feature type="region of interest" description="Disordered" evidence="1">
    <location>
        <begin position="1"/>
        <end position="23"/>
    </location>
</feature>
<keyword evidence="3" id="KW-1185">Reference proteome</keyword>
<reference evidence="2 3" key="1">
    <citation type="journal article" date="2019" name="BMC Genomics">
        <title>New insights from Opisthorchis felineus genome: update on genomics of the epidemiologically important liver flukes.</title>
        <authorList>
            <person name="Ershov N.I."/>
            <person name="Mordvinov V.A."/>
            <person name="Prokhortchouk E.B."/>
            <person name="Pakharukova M.Y."/>
            <person name="Gunbin K.V."/>
            <person name="Ustyantsev K."/>
            <person name="Genaev M.A."/>
            <person name="Blinov A.G."/>
            <person name="Mazur A."/>
            <person name="Boulygina E."/>
            <person name="Tsygankova S."/>
            <person name="Khrameeva E."/>
            <person name="Chekanov N."/>
            <person name="Fan G."/>
            <person name="Xiao A."/>
            <person name="Zhang H."/>
            <person name="Xu X."/>
            <person name="Yang H."/>
            <person name="Solovyev V."/>
            <person name="Lee S.M."/>
            <person name="Liu X."/>
            <person name="Afonnikov D.A."/>
            <person name="Skryabin K.G."/>
        </authorList>
    </citation>
    <scope>NUCLEOTIDE SEQUENCE [LARGE SCALE GENOMIC DNA]</scope>
    <source>
        <strain evidence="2">AK-0245</strain>
        <tissue evidence="2">Whole organism</tissue>
    </source>
</reference>
<organism evidence="2 3">
    <name type="scientific">Opisthorchis felineus</name>
    <dbReference type="NCBI Taxonomy" id="147828"/>
    <lineage>
        <taxon>Eukaryota</taxon>
        <taxon>Metazoa</taxon>
        <taxon>Spiralia</taxon>
        <taxon>Lophotrochozoa</taxon>
        <taxon>Platyhelminthes</taxon>
        <taxon>Trematoda</taxon>
        <taxon>Digenea</taxon>
        <taxon>Opisthorchiida</taxon>
        <taxon>Opisthorchiata</taxon>
        <taxon>Opisthorchiidae</taxon>
        <taxon>Opisthorchis</taxon>
    </lineage>
</organism>